<gene>
    <name evidence="1" type="ORF">AOQ84DRAFT_316089</name>
</gene>
<evidence type="ECO:0000313" key="1">
    <source>
        <dbReference type="EMBL" id="OCL10015.1"/>
    </source>
</evidence>
<evidence type="ECO:0000313" key="2">
    <source>
        <dbReference type="Proteomes" id="UP000250140"/>
    </source>
</evidence>
<dbReference type="AlphaFoldDB" id="A0A8E2F3Q8"/>
<accession>A0A8E2F3Q8</accession>
<dbReference type="Proteomes" id="UP000250140">
    <property type="component" value="Unassembled WGS sequence"/>
</dbReference>
<sequence length="631" mass="69318">MSNNTLNPPPGVLVELQAHLQKVDEDPATPLDVKLLEQCELYTTTPEYLNGLWQQTQSLFLQLAQLLPELEQDPSPLNHFILKLTGPYGFDHVKELDFCMGLELSVKPFHSLILSFLEKATASGNDAENLASKPDVIRALVRLWLCTDDTGVATKAGDILFALLKVSKNLPGGLSPKGESTYGRGPMWRRLFEDKDVYGLFFIFCSLRALPVGDEVVLSKRDKTVAQARLMEWLPKVGALDWDTITKSHYSDLEKKAGLGEGEGLLHFATMQMVDLKEDMLMHISLINFFTDLIATVNTVAAQAGNDSSLSLEYLKEQGLHIQMINFVVLDNNSIEQTFLRSPASNYVSVYASTYPENYERSRDMKIVHAKLNHSIGNCKPEDLHILASVPRTSLVPRISTGLAWDECPALFIPIKTINADALKTLATIFRGPIEPETVYPPPDTSSVPLTVQPAPTRELSERSYARLLLSLYLTKYPSAFSDLVRHADTVAVKETALAALVLLRAIITANWAPIPASSNTSSDPILARLNNFPQSGVEVILDPAVSGGVLPYLLKPATTFSGLVGGRGDAESAAYQVAMAKFDVLRVLGEKVKGLEPPRREVDTMIRRRVAEGPWGVGGNVGARVATLEM</sequence>
<dbReference type="EMBL" id="KV749319">
    <property type="protein sequence ID" value="OCL10015.1"/>
    <property type="molecule type" value="Genomic_DNA"/>
</dbReference>
<keyword evidence="2" id="KW-1185">Reference proteome</keyword>
<proteinExistence type="predicted"/>
<protein>
    <submittedName>
        <fullName evidence="1">Uncharacterized protein</fullName>
    </submittedName>
</protein>
<reference evidence="1 2" key="1">
    <citation type="journal article" date="2016" name="Nat. Commun.">
        <title>Ectomycorrhizal ecology is imprinted in the genome of the dominant symbiotic fungus Cenococcum geophilum.</title>
        <authorList>
            <consortium name="DOE Joint Genome Institute"/>
            <person name="Peter M."/>
            <person name="Kohler A."/>
            <person name="Ohm R.A."/>
            <person name="Kuo A."/>
            <person name="Krutzmann J."/>
            <person name="Morin E."/>
            <person name="Arend M."/>
            <person name="Barry K.W."/>
            <person name="Binder M."/>
            <person name="Choi C."/>
            <person name="Clum A."/>
            <person name="Copeland A."/>
            <person name="Grisel N."/>
            <person name="Haridas S."/>
            <person name="Kipfer T."/>
            <person name="LaButti K."/>
            <person name="Lindquist E."/>
            <person name="Lipzen A."/>
            <person name="Maire R."/>
            <person name="Meier B."/>
            <person name="Mihaltcheva S."/>
            <person name="Molinier V."/>
            <person name="Murat C."/>
            <person name="Poggeler S."/>
            <person name="Quandt C.A."/>
            <person name="Sperisen C."/>
            <person name="Tritt A."/>
            <person name="Tisserant E."/>
            <person name="Crous P.W."/>
            <person name="Henrissat B."/>
            <person name="Nehls U."/>
            <person name="Egli S."/>
            <person name="Spatafora J.W."/>
            <person name="Grigoriev I.V."/>
            <person name="Martin F.M."/>
        </authorList>
    </citation>
    <scope>NUCLEOTIDE SEQUENCE [LARGE SCALE GENOMIC DNA]</scope>
    <source>
        <strain evidence="1 2">CBS 207.34</strain>
    </source>
</reference>
<organism evidence="1 2">
    <name type="scientific">Glonium stellatum</name>
    <dbReference type="NCBI Taxonomy" id="574774"/>
    <lineage>
        <taxon>Eukaryota</taxon>
        <taxon>Fungi</taxon>
        <taxon>Dikarya</taxon>
        <taxon>Ascomycota</taxon>
        <taxon>Pezizomycotina</taxon>
        <taxon>Dothideomycetes</taxon>
        <taxon>Pleosporomycetidae</taxon>
        <taxon>Gloniales</taxon>
        <taxon>Gloniaceae</taxon>
        <taxon>Glonium</taxon>
    </lineage>
</organism>
<dbReference type="OrthoDB" id="4538483at2759"/>
<name>A0A8E2F3Q8_9PEZI</name>